<dbReference type="Proteomes" id="UP000812961">
    <property type="component" value="Unassembled WGS sequence"/>
</dbReference>
<dbReference type="HAMAP" id="MF_01216">
    <property type="entry name" value="Azoreductase_type1"/>
    <property type="match status" value="1"/>
</dbReference>
<organism evidence="8 9">
    <name type="scientific">Chitinophaga rhizophila</name>
    <dbReference type="NCBI Taxonomy" id="2866212"/>
    <lineage>
        <taxon>Bacteria</taxon>
        <taxon>Pseudomonadati</taxon>
        <taxon>Bacteroidota</taxon>
        <taxon>Chitinophagia</taxon>
        <taxon>Chitinophagales</taxon>
        <taxon>Chitinophagaceae</taxon>
        <taxon>Chitinophaga</taxon>
    </lineage>
</organism>
<dbReference type="InterPro" id="IPR003680">
    <property type="entry name" value="Flavodoxin_fold"/>
</dbReference>
<keyword evidence="2 6" id="KW-0288">FMN</keyword>
<sequence>MKKILKIVSSVKGAASKSTQLADAIIEQLIVRYPGSSVKVKDLTKEQYAHFDAAHLAAFRGVGDIEGVAAQEAGKASDDAIAELLEADIIVLGVPLYNFHIPSTLKAWLDHVVRGGKTFSYAKGYPEGLVSGKKAYIALASGAIYSEGPAKGMDFAPPYLQTMLNFIGITDTQLIRAEGCDMPGVQDTALEKALATLEV</sequence>
<evidence type="ECO:0000256" key="6">
    <source>
        <dbReference type="HAMAP-Rule" id="MF_01216"/>
    </source>
</evidence>
<evidence type="ECO:0000256" key="2">
    <source>
        <dbReference type="ARBA" id="ARBA00022643"/>
    </source>
</evidence>
<evidence type="ECO:0000256" key="4">
    <source>
        <dbReference type="ARBA" id="ARBA00023027"/>
    </source>
</evidence>
<comment type="function">
    <text evidence="6">Also exhibits azoreductase activity. Catalyzes the reductive cleavage of the azo bond in aromatic azo compounds to the corresponding amines.</text>
</comment>
<keyword evidence="9" id="KW-1185">Reference proteome</keyword>
<comment type="cofactor">
    <cofactor evidence="6">
        <name>FMN</name>
        <dbReference type="ChEBI" id="CHEBI:58210"/>
    </cofactor>
    <text evidence="6">Binds 1 FMN per subunit.</text>
</comment>
<dbReference type="InterPro" id="IPR023048">
    <property type="entry name" value="NADH:quinone_OxRdtase_FMN_depd"/>
</dbReference>
<dbReference type="Gene3D" id="3.40.50.360">
    <property type="match status" value="1"/>
</dbReference>
<evidence type="ECO:0000256" key="5">
    <source>
        <dbReference type="ARBA" id="ARBA00048542"/>
    </source>
</evidence>
<comment type="catalytic activity">
    <reaction evidence="5">
        <text>N,N-dimethyl-1,4-phenylenediamine + anthranilate + 2 NAD(+) = 2-(4-dimethylaminophenyl)diazenylbenzoate + 2 NADH + 2 H(+)</text>
        <dbReference type="Rhea" id="RHEA:55872"/>
        <dbReference type="ChEBI" id="CHEBI:15378"/>
        <dbReference type="ChEBI" id="CHEBI:15783"/>
        <dbReference type="ChEBI" id="CHEBI:16567"/>
        <dbReference type="ChEBI" id="CHEBI:57540"/>
        <dbReference type="ChEBI" id="CHEBI:57945"/>
        <dbReference type="ChEBI" id="CHEBI:71579"/>
        <dbReference type="EC" id="1.7.1.17"/>
    </reaction>
    <physiologicalReaction direction="right-to-left" evidence="5">
        <dbReference type="Rhea" id="RHEA:55874"/>
    </physiologicalReaction>
</comment>
<dbReference type="PANTHER" id="PTHR43741">
    <property type="entry name" value="FMN-DEPENDENT NADH-AZOREDUCTASE 1"/>
    <property type="match status" value="1"/>
</dbReference>
<comment type="function">
    <text evidence="6">Quinone reductase that provides resistance to thiol-specific stress caused by electrophilic quinones.</text>
</comment>
<reference evidence="8 9" key="1">
    <citation type="submission" date="2021-08" db="EMBL/GenBank/DDBJ databases">
        <title>The genome sequence of Chitinophaga sp. B61.</title>
        <authorList>
            <person name="Zhang X."/>
        </authorList>
    </citation>
    <scope>NUCLEOTIDE SEQUENCE [LARGE SCALE GENOMIC DNA]</scope>
    <source>
        <strain evidence="8 9">B61</strain>
    </source>
</reference>
<dbReference type="Pfam" id="PF02525">
    <property type="entry name" value="Flavodoxin_2"/>
    <property type="match status" value="1"/>
</dbReference>
<feature type="binding site" evidence="6">
    <location>
        <begin position="16"/>
        <end position="18"/>
    </location>
    <ligand>
        <name>FMN</name>
        <dbReference type="ChEBI" id="CHEBI:58210"/>
    </ligand>
</feature>
<keyword evidence="1 6" id="KW-0285">Flavoprotein</keyword>
<evidence type="ECO:0000313" key="8">
    <source>
        <dbReference type="EMBL" id="MBW8684223.1"/>
    </source>
</evidence>
<dbReference type="EC" id="1.6.5.-" evidence="6"/>
<comment type="subunit">
    <text evidence="6">Homodimer.</text>
</comment>
<feature type="domain" description="Flavodoxin-like fold" evidence="7">
    <location>
        <begin position="2"/>
        <end position="197"/>
    </location>
</feature>
<evidence type="ECO:0000259" key="7">
    <source>
        <dbReference type="Pfam" id="PF02525"/>
    </source>
</evidence>
<dbReference type="InterPro" id="IPR050104">
    <property type="entry name" value="FMN-dep_NADH:Q_OxRdtase_AzoR1"/>
</dbReference>
<proteinExistence type="inferred from homology"/>
<gene>
    <name evidence="6" type="primary">azoR</name>
    <name evidence="8" type="ORF">K1Y79_07755</name>
</gene>
<keyword evidence="4 6" id="KW-0520">NAD</keyword>
<comment type="caution">
    <text evidence="6">Lacks conserved residue(s) required for the propagation of feature annotation.</text>
</comment>
<dbReference type="InterPro" id="IPR029039">
    <property type="entry name" value="Flavoprotein-like_sf"/>
</dbReference>
<evidence type="ECO:0000256" key="1">
    <source>
        <dbReference type="ARBA" id="ARBA00022630"/>
    </source>
</evidence>
<name>A0ABS7GCI2_9BACT</name>
<dbReference type="SUPFAM" id="SSF52218">
    <property type="entry name" value="Flavoproteins"/>
    <property type="match status" value="1"/>
</dbReference>
<dbReference type="EC" id="1.7.1.17" evidence="6"/>
<comment type="similarity">
    <text evidence="6">Belongs to the azoreductase type 1 family.</text>
</comment>
<comment type="caution">
    <text evidence="8">The sequence shown here is derived from an EMBL/GenBank/DDBJ whole genome shotgun (WGS) entry which is preliminary data.</text>
</comment>
<keyword evidence="3 6" id="KW-0560">Oxidoreductase</keyword>
<dbReference type="PANTHER" id="PTHR43741:SF4">
    <property type="entry name" value="FMN-DEPENDENT NADH:QUINONE OXIDOREDUCTASE"/>
    <property type="match status" value="1"/>
</dbReference>
<accession>A0ABS7GCI2</accession>
<feature type="binding site" evidence="6">
    <location>
        <position position="10"/>
    </location>
    <ligand>
        <name>FMN</name>
        <dbReference type="ChEBI" id="CHEBI:58210"/>
    </ligand>
</feature>
<dbReference type="EMBL" id="JAICCF010000001">
    <property type="protein sequence ID" value="MBW8684223.1"/>
    <property type="molecule type" value="Genomic_DNA"/>
</dbReference>
<protein>
    <recommendedName>
        <fullName evidence="6">FMN dependent NADH:quinone oxidoreductase</fullName>
        <ecNumber evidence="6">1.6.5.-</ecNumber>
    </recommendedName>
    <alternativeName>
        <fullName evidence="6">Azo-dye reductase</fullName>
    </alternativeName>
    <alternativeName>
        <fullName evidence="6">FMN-dependent NADH-azo compound oxidoreductase</fullName>
    </alternativeName>
    <alternativeName>
        <fullName evidence="6">FMN-dependent NADH-azoreductase</fullName>
        <ecNumber evidence="6">1.7.1.17</ecNumber>
    </alternativeName>
</protein>
<evidence type="ECO:0000256" key="3">
    <source>
        <dbReference type="ARBA" id="ARBA00023002"/>
    </source>
</evidence>
<dbReference type="RefSeq" id="WP_220249415.1">
    <property type="nucleotide sequence ID" value="NZ_JAICCF010000001.1"/>
</dbReference>
<evidence type="ECO:0000313" key="9">
    <source>
        <dbReference type="Proteomes" id="UP000812961"/>
    </source>
</evidence>
<comment type="catalytic activity">
    <reaction evidence="6">
        <text>2 a quinone + NADH + H(+) = 2 a 1,4-benzosemiquinone + NAD(+)</text>
        <dbReference type="Rhea" id="RHEA:65952"/>
        <dbReference type="ChEBI" id="CHEBI:15378"/>
        <dbReference type="ChEBI" id="CHEBI:57540"/>
        <dbReference type="ChEBI" id="CHEBI:57945"/>
        <dbReference type="ChEBI" id="CHEBI:132124"/>
        <dbReference type="ChEBI" id="CHEBI:134225"/>
    </reaction>
</comment>